<evidence type="ECO:0000313" key="5">
    <source>
        <dbReference type="Proteomes" id="UP001242995"/>
    </source>
</evidence>
<gene>
    <name evidence="2" type="ORF">J2S90_003015</name>
    <name evidence="3" type="ORF">J2S93_003286</name>
</gene>
<name>A0AAW8DKJ1_9MICC</name>
<sequence>MSPLARRQVRQHSGANGSSPNASPEPAPHRPQELSVVVLGVMYPSAVPQPCKVTPDDLQHLPLDLATGRRSTDIIFYDPISSKGCGEMARERPPISPRTVGRKAKHRKTPKGGQVTRTEAIEAVVLELAQLSVRHQGSEGWTGTSWRRL</sequence>
<evidence type="ECO:0000256" key="1">
    <source>
        <dbReference type="SAM" id="MobiDB-lite"/>
    </source>
</evidence>
<evidence type="ECO:0000313" key="2">
    <source>
        <dbReference type="EMBL" id="MDP9906044.1"/>
    </source>
</evidence>
<feature type="compositionally biased region" description="Basic residues" evidence="1">
    <location>
        <begin position="100"/>
        <end position="110"/>
    </location>
</feature>
<keyword evidence="4" id="KW-1185">Reference proteome</keyword>
<comment type="caution">
    <text evidence="2">The sequence shown here is derived from an EMBL/GenBank/DDBJ whole genome shotgun (WGS) entry which is preliminary data.</text>
</comment>
<proteinExistence type="predicted"/>
<protein>
    <submittedName>
        <fullName evidence="2">Uncharacterized protein</fullName>
    </submittedName>
</protein>
<dbReference type="EMBL" id="JAUSTF010000008">
    <property type="protein sequence ID" value="MDQ0181847.1"/>
    <property type="molecule type" value="Genomic_DNA"/>
</dbReference>
<dbReference type="Proteomes" id="UP001230951">
    <property type="component" value="Unassembled WGS sequence"/>
</dbReference>
<organism evidence="2 5">
    <name type="scientific">Arthrobacter bambusae</name>
    <dbReference type="NCBI Taxonomy" id="1338426"/>
    <lineage>
        <taxon>Bacteria</taxon>
        <taxon>Bacillati</taxon>
        <taxon>Actinomycetota</taxon>
        <taxon>Actinomycetes</taxon>
        <taxon>Micrococcales</taxon>
        <taxon>Micrococcaceae</taxon>
        <taxon>Arthrobacter</taxon>
    </lineage>
</organism>
<evidence type="ECO:0000313" key="4">
    <source>
        <dbReference type="Proteomes" id="UP001230951"/>
    </source>
</evidence>
<reference evidence="2 4" key="1">
    <citation type="submission" date="2023-07" db="EMBL/GenBank/DDBJ databases">
        <title>Sorghum-associated microbial communities from plants grown in Nebraska, USA.</title>
        <authorList>
            <person name="Schachtman D."/>
        </authorList>
    </citation>
    <scope>NUCLEOTIDE SEQUENCE</scope>
    <source>
        <strain evidence="2">DS1006</strain>
        <strain evidence="3 4">DS1016</strain>
    </source>
</reference>
<feature type="region of interest" description="Disordered" evidence="1">
    <location>
        <begin position="1"/>
        <end position="32"/>
    </location>
</feature>
<dbReference type="AlphaFoldDB" id="A0AAW8DKJ1"/>
<accession>A0AAW8DKJ1</accession>
<dbReference type="Proteomes" id="UP001242995">
    <property type="component" value="Unassembled WGS sequence"/>
</dbReference>
<feature type="region of interest" description="Disordered" evidence="1">
    <location>
        <begin position="83"/>
        <end position="114"/>
    </location>
</feature>
<dbReference type="EMBL" id="JAUSRG010000009">
    <property type="protein sequence ID" value="MDP9906044.1"/>
    <property type="molecule type" value="Genomic_DNA"/>
</dbReference>
<evidence type="ECO:0000313" key="3">
    <source>
        <dbReference type="EMBL" id="MDQ0181847.1"/>
    </source>
</evidence>
<feature type="compositionally biased region" description="Polar residues" evidence="1">
    <location>
        <begin position="11"/>
        <end position="22"/>
    </location>
</feature>